<evidence type="ECO:0000256" key="5">
    <source>
        <dbReference type="PIRSR" id="PIRSR620019-1"/>
    </source>
</evidence>
<evidence type="ECO:0000256" key="2">
    <source>
        <dbReference type="ARBA" id="ARBA00022679"/>
    </source>
</evidence>
<keyword evidence="2" id="KW-0808">Transferase</keyword>
<dbReference type="InterPro" id="IPR001451">
    <property type="entry name" value="Hexapep"/>
</dbReference>
<dbReference type="CDD" id="cd03360">
    <property type="entry name" value="LbH_AT_putative"/>
    <property type="match status" value="1"/>
</dbReference>
<gene>
    <name evidence="8" type="ORF">M8523_10995</name>
</gene>
<evidence type="ECO:0000256" key="1">
    <source>
        <dbReference type="ARBA" id="ARBA00007274"/>
    </source>
</evidence>
<keyword evidence="9" id="KW-1185">Reference proteome</keyword>
<keyword evidence="4" id="KW-0012">Acyltransferase</keyword>
<evidence type="ECO:0000313" key="9">
    <source>
        <dbReference type="Proteomes" id="UP001165667"/>
    </source>
</evidence>
<feature type="binding site" evidence="6">
    <location>
        <position position="175"/>
    </location>
    <ligand>
        <name>acetyl-CoA</name>
        <dbReference type="ChEBI" id="CHEBI:57288"/>
    </ligand>
</feature>
<evidence type="ECO:0000256" key="4">
    <source>
        <dbReference type="ARBA" id="ARBA00023315"/>
    </source>
</evidence>
<accession>A0AA41YUU5</accession>
<sequence length="216" mass="22431">MGDLVIIGAGGSSRDIIDLVGDINRHASDDGQRWEIRGLLDDDQSKLGQIICGVPVIGSISKAADVQAHLVVGIASHRNRRVRKAVVERLALDPARYATLVHPSASVSSWARIGAGTVVLQNVVIGPQVTLGRHVLISAGVTIGHDTAISDYVSTASQVGIAGGVVIRESVYIGIGACLREGVEVGEGSLIGMGSVVTRNVEAGRTVVGNPARRHS</sequence>
<dbReference type="Pfam" id="PF17836">
    <property type="entry name" value="PglD_N"/>
    <property type="match status" value="1"/>
</dbReference>
<comment type="similarity">
    <text evidence="1">Belongs to the transferase hexapeptide repeat family.</text>
</comment>
<evidence type="ECO:0000313" key="8">
    <source>
        <dbReference type="EMBL" id="MCW6508544.1"/>
    </source>
</evidence>
<dbReference type="InterPro" id="IPR041561">
    <property type="entry name" value="PglD_N"/>
</dbReference>
<feature type="active site" description="Proton acceptor" evidence="5">
    <location>
        <position position="145"/>
    </location>
</feature>
<dbReference type="InterPro" id="IPR018357">
    <property type="entry name" value="Hexapep_transf_CS"/>
</dbReference>
<comment type="caution">
    <text evidence="8">The sequence shown here is derived from an EMBL/GenBank/DDBJ whole genome shotgun (WGS) entry which is preliminary data.</text>
</comment>
<dbReference type="PANTHER" id="PTHR43300">
    <property type="entry name" value="ACETYLTRANSFERASE"/>
    <property type="match status" value="1"/>
</dbReference>
<dbReference type="NCBIfam" id="TIGR03570">
    <property type="entry name" value="NeuD_NnaD"/>
    <property type="match status" value="1"/>
</dbReference>
<dbReference type="AlphaFoldDB" id="A0AA41YUU5"/>
<name>A0AA41YUU5_9HYPH</name>
<feature type="domain" description="PglD N-terminal" evidence="7">
    <location>
        <begin position="3"/>
        <end position="90"/>
    </location>
</feature>
<dbReference type="InterPro" id="IPR050179">
    <property type="entry name" value="Trans_hexapeptide_repeat"/>
</dbReference>
<dbReference type="InterPro" id="IPR011004">
    <property type="entry name" value="Trimer_LpxA-like_sf"/>
</dbReference>
<feature type="site" description="Increases basicity of active site His" evidence="5">
    <location>
        <position position="146"/>
    </location>
</feature>
<dbReference type="Proteomes" id="UP001165667">
    <property type="component" value="Unassembled WGS sequence"/>
</dbReference>
<dbReference type="Pfam" id="PF00132">
    <property type="entry name" value="Hexapep"/>
    <property type="match status" value="2"/>
</dbReference>
<evidence type="ECO:0000259" key="7">
    <source>
        <dbReference type="Pfam" id="PF17836"/>
    </source>
</evidence>
<dbReference type="Gene3D" id="3.40.50.20">
    <property type="match status" value="1"/>
</dbReference>
<dbReference type="PROSITE" id="PS00101">
    <property type="entry name" value="HEXAPEP_TRANSFERASES"/>
    <property type="match status" value="1"/>
</dbReference>
<dbReference type="Gene3D" id="2.160.10.10">
    <property type="entry name" value="Hexapeptide repeat proteins"/>
    <property type="match status" value="1"/>
</dbReference>
<dbReference type="SUPFAM" id="SSF51161">
    <property type="entry name" value="Trimeric LpxA-like enzymes"/>
    <property type="match status" value="1"/>
</dbReference>
<evidence type="ECO:0000256" key="3">
    <source>
        <dbReference type="ARBA" id="ARBA00022737"/>
    </source>
</evidence>
<dbReference type="GO" id="GO:0016746">
    <property type="term" value="F:acyltransferase activity"/>
    <property type="evidence" value="ECO:0007669"/>
    <property type="project" value="UniProtKB-KW"/>
</dbReference>
<dbReference type="PANTHER" id="PTHR43300:SF7">
    <property type="entry name" value="UDP-N-ACETYLBACILLOSAMINE N-ACETYLTRANSFERASE"/>
    <property type="match status" value="1"/>
</dbReference>
<keyword evidence="3" id="KW-0677">Repeat</keyword>
<dbReference type="RefSeq" id="WP_282584915.1">
    <property type="nucleotide sequence ID" value="NZ_JAMOIM010000006.1"/>
</dbReference>
<proteinExistence type="inferred from homology"/>
<dbReference type="EMBL" id="JAMOIM010000006">
    <property type="protein sequence ID" value="MCW6508544.1"/>
    <property type="molecule type" value="Genomic_DNA"/>
</dbReference>
<protein>
    <submittedName>
        <fullName evidence="8">Acetyltransferase</fullName>
    </submittedName>
</protein>
<dbReference type="InterPro" id="IPR020019">
    <property type="entry name" value="AcTrfase_PglD-like"/>
</dbReference>
<evidence type="ECO:0000256" key="6">
    <source>
        <dbReference type="PIRSR" id="PIRSR620019-2"/>
    </source>
</evidence>
<organism evidence="8 9">
    <name type="scientific">Lichenifustis flavocetrariae</name>
    <dbReference type="NCBI Taxonomy" id="2949735"/>
    <lineage>
        <taxon>Bacteria</taxon>
        <taxon>Pseudomonadati</taxon>
        <taxon>Pseudomonadota</taxon>
        <taxon>Alphaproteobacteria</taxon>
        <taxon>Hyphomicrobiales</taxon>
        <taxon>Lichenihabitantaceae</taxon>
        <taxon>Lichenifustis</taxon>
    </lineage>
</organism>
<reference evidence="8" key="1">
    <citation type="submission" date="2022-05" db="EMBL/GenBank/DDBJ databases">
        <authorList>
            <person name="Pankratov T."/>
        </authorList>
    </citation>
    <scope>NUCLEOTIDE SEQUENCE</scope>
    <source>
        <strain evidence="8">BP6-180914</strain>
    </source>
</reference>